<name>A0A1X2HG63_SYNRA</name>
<evidence type="ECO:0000256" key="1">
    <source>
        <dbReference type="SAM" id="MobiDB-lite"/>
    </source>
</evidence>
<evidence type="ECO:0000313" key="2">
    <source>
        <dbReference type="EMBL" id="ORY97934.1"/>
    </source>
</evidence>
<proteinExistence type="predicted"/>
<feature type="compositionally biased region" description="Basic and acidic residues" evidence="1">
    <location>
        <begin position="318"/>
        <end position="327"/>
    </location>
</feature>
<comment type="caution">
    <text evidence="2">The sequence shown here is derived from an EMBL/GenBank/DDBJ whole genome shotgun (WGS) entry which is preliminary data.</text>
</comment>
<feature type="compositionally biased region" description="Low complexity" evidence="1">
    <location>
        <begin position="75"/>
        <end position="84"/>
    </location>
</feature>
<dbReference type="Proteomes" id="UP000242180">
    <property type="component" value="Unassembled WGS sequence"/>
</dbReference>
<organism evidence="2 3">
    <name type="scientific">Syncephalastrum racemosum</name>
    <name type="common">Filamentous fungus</name>
    <dbReference type="NCBI Taxonomy" id="13706"/>
    <lineage>
        <taxon>Eukaryota</taxon>
        <taxon>Fungi</taxon>
        <taxon>Fungi incertae sedis</taxon>
        <taxon>Mucoromycota</taxon>
        <taxon>Mucoromycotina</taxon>
        <taxon>Mucoromycetes</taxon>
        <taxon>Mucorales</taxon>
        <taxon>Syncephalastraceae</taxon>
        <taxon>Syncephalastrum</taxon>
    </lineage>
</organism>
<keyword evidence="3" id="KW-1185">Reference proteome</keyword>
<reference evidence="2 3" key="1">
    <citation type="submission" date="2016-07" db="EMBL/GenBank/DDBJ databases">
        <title>Pervasive Adenine N6-methylation of Active Genes in Fungi.</title>
        <authorList>
            <consortium name="DOE Joint Genome Institute"/>
            <person name="Mondo S.J."/>
            <person name="Dannebaum R.O."/>
            <person name="Kuo R.C."/>
            <person name="Labutti K."/>
            <person name="Haridas S."/>
            <person name="Kuo A."/>
            <person name="Salamov A."/>
            <person name="Ahrendt S.R."/>
            <person name="Lipzen A."/>
            <person name="Sullivan W."/>
            <person name="Andreopoulos W.B."/>
            <person name="Clum A."/>
            <person name="Lindquist E."/>
            <person name="Daum C."/>
            <person name="Ramamoorthy G.K."/>
            <person name="Gryganskyi A."/>
            <person name="Culley D."/>
            <person name="Magnuson J.K."/>
            <person name="James T.Y."/>
            <person name="O'Malley M.A."/>
            <person name="Stajich J.E."/>
            <person name="Spatafora J.W."/>
            <person name="Visel A."/>
            <person name="Grigoriev I.V."/>
        </authorList>
    </citation>
    <scope>NUCLEOTIDE SEQUENCE [LARGE SCALE GENOMIC DNA]</scope>
    <source>
        <strain evidence="2 3">NRRL 2496</strain>
    </source>
</reference>
<dbReference type="OrthoDB" id="5600564at2759"/>
<accession>A0A1X2HG63</accession>
<feature type="region of interest" description="Disordered" evidence="1">
    <location>
        <begin position="1"/>
        <end position="129"/>
    </location>
</feature>
<dbReference type="InParanoid" id="A0A1X2HG63"/>
<dbReference type="AlphaFoldDB" id="A0A1X2HG63"/>
<sequence length="339" mass="38032">MSVQNLATYQKMPPSPPGATPMDCRRTGSVRIRTISQNVGMPRKDNDTKKRHSLQQLQQQQQHRSGSAASCANVAASPRGQPAAPQSPPSSPRLLRRSSTTAALPLQKKETGFSSAEEDSDGSSTVVMEEENVSSLRNELEKERAVVKALQLQKEACNKDIAFLSQSVDELTAERLDWMAKYETQVAIQEQLKRDLTAAHNQLAQAREQISQFMADKDMFLEQRNSDGRQLQHAQNQVRVLKATMEQFLRMGIFSEDPAVYQDLAMQYETKCQASPLETVADQMMSSAPPSPSARATSPAEKASHDNQQNKLPRRQKERAMHHESKPKTRRTRKVIHEK</sequence>
<evidence type="ECO:0000313" key="3">
    <source>
        <dbReference type="Proteomes" id="UP000242180"/>
    </source>
</evidence>
<feature type="region of interest" description="Disordered" evidence="1">
    <location>
        <begin position="282"/>
        <end position="339"/>
    </location>
</feature>
<gene>
    <name evidence="2" type="ORF">BCR43DRAFT_514289</name>
</gene>
<feature type="compositionally biased region" description="Basic residues" evidence="1">
    <location>
        <begin position="328"/>
        <end position="339"/>
    </location>
</feature>
<protein>
    <submittedName>
        <fullName evidence="2">Uncharacterized protein</fullName>
    </submittedName>
</protein>
<dbReference type="EMBL" id="MCGN01000004">
    <property type="protein sequence ID" value="ORY97934.1"/>
    <property type="molecule type" value="Genomic_DNA"/>
</dbReference>